<proteinExistence type="predicted"/>
<organism evidence="1 2">
    <name type="scientific">Streptococcus salivarius</name>
    <dbReference type="NCBI Taxonomy" id="1304"/>
    <lineage>
        <taxon>Bacteria</taxon>
        <taxon>Bacillati</taxon>
        <taxon>Bacillota</taxon>
        <taxon>Bacilli</taxon>
        <taxon>Lactobacillales</taxon>
        <taxon>Streptococcaceae</taxon>
        <taxon>Streptococcus</taxon>
    </lineage>
</organism>
<dbReference type="EMBL" id="JAQMJT010000001">
    <property type="protein sequence ID" value="MDB8613091.1"/>
    <property type="molecule type" value="Genomic_DNA"/>
</dbReference>
<reference evidence="1" key="1">
    <citation type="submission" date="2023-01" db="EMBL/GenBank/DDBJ databases">
        <title>Human gut microbiome strain richness.</title>
        <authorList>
            <person name="Chen-Liaw A."/>
        </authorList>
    </citation>
    <scope>NUCLEOTIDE SEQUENCE</scope>
    <source>
        <strain evidence="1">1001095st1_G4_1001095IJ_161003</strain>
    </source>
</reference>
<gene>
    <name evidence="1" type="ORF">PNU26_01550</name>
</gene>
<dbReference type="Proteomes" id="UP001210204">
    <property type="component" value="Unassembled WGS sequence"/>
</dbReference>
<comment type="caution">
    <text evidence="1">The sequence shown here is derived from an EMBL/GenBank/DDBJ whole genome shotgun (WGS) entry which is preliminary data.</text>
</comment>
<name>A0AAW6D2N7_STRSL</name>
<dbReference type="RefSeq" id="WP_195917863.1">
    <property type="nucleotide sequence ID" value="NZ_JADOZZ010000001.1"/>
</dbReference>
<protein>
    <recommendedName>
        <fullName evidence="3">Phage associated protein</fullName>
    </recommendedName>
</protein>
<accession>A0AAW6D2N7</accession>
<evidence type="ECO:0008006" key="3">
    <source>
        <dbReference type="Google" id="ProtNLM"/>
    </source>
</evidence>
<sequence>MNYINFFETEVPNWMRENNQMMQQVGFNTPAYWNWVVVSIDKVCEKYNNDILVKNQFHIIWDFLDEKAREVSGDN</sequence>
<evidence type="ECO:0000313" key="1">
    <source>
        <dbReference type="EMBL" id="MDB8613091.1"/>
    </source>
</evidence>
<evidence type="ECO:0000313" key="2">
    <source>
        <dbReference type="Proteomes" id="UP001210204"/>
    </source>
</evidence>
<dbReference type="AlphaFoldDB" id="A0AAW6D2N7"/>